<dbReference type="Proteomes" id="UP001283361">
    <property type="component" value="Unassembled WGS sequence"/>
</dbReference>
<evidence type="ECO:0000256" key="1">
    <source>
        <dbReference type="SAM" id="MobiDB-lite"/>
    </source>
</evidence>
<accession>A0AAE1A109</accession>
<protein>
    <submittedName>
        <fullName evidence="2">Uncharacterized protein</fullName>
    </submittedName>
</protein>
<reference evidence="2" key="1">
    <citation type="journal article" date="2023" name="G3 (Bethesda)">
        <title>A reference genome for the long-term kleptoplast-retaining sea slug Elysia crispata morphotype clarki.</title>
        <authorList>
            <person name="Eastman K.E."/>
            <person name="Pendleton A.L."/>
            <person name="Shaikh M.A."/>
            <person name="Suttiyut T."/>
            <person name="Ogas R."/>
            <person name="Tomko P."/>
            <person name="Gavelis G."/>
            <person name="Widhalm J.R."/>
            <person name="Wisecaver J.H."/>
        </authorList>
    </citation>
    <scope>NUCLEOTIDE SEQUENCE</scope>
    <source>
        <strain evidence="2">ECLA1</strain>
    </source>
</reference>
<evidence type="ECO:0000313" key="2">
    <source>
        <dbReference type="EMBL" id="KAK3778957.1"/>
    </source>
</evidence>
<comment type="caution">
    <text evidence="2">The sequence shown here is derived from an EMBL/GenBank/DDBJ whole genome shotgun (WGS) entry which is preliminary data.</text>
</comment>
<gene>
    <name evidence="2" type="ORF">RRG08_034218</name>
</gene>
<name>A0AAE1A109_9GAST</name>
<evidence type="ECO:0000313" key="3">
    <source>
        <dbReference type="Proteomes" id="UP001283361"/>
    </source>
</evidence>
<dbReference type="AlphaFoldDB" id="A0AAE1A109"/>
<proteinExistence type="predicted"/>
<keyword evidence="3" id="KW-1185">Reference proteome</keyword>
<feature type="region of interest" description="Disordered" evidence="1">
    <location>
        <begin position="63"/>
        <end position="86"/>
    </location>
</feature>
<dbReference type="EMBL" id="JAWDGP010002890">
    <property type="protein sequence ID" value="KAK3778957.1"/>
    <property type="molecule type" value="Genomic_DNA"/>
</dbReference>
<organism evidence="2 3">
    <name type="scientific">Elysia crispata</name>
    <name type="common">lettuce slug</name>
    <dbReference type="NCBI Taxonomy" id="231223"/>
    <lineage>
        <taxon>Eukaryota</taxon>
        <taxon>Metazoa</taxon>
        <taxon>Spiralia</taxon>
        <taxon>Lophotrochozoa</taxon>
        <taxon>Mollusca</taxon>
        <taxon>Gastropoda</taxon>
        <taxon>Heterobranchia</taxon>
        <taxon>Euthyneura</taxon>
        <taxon>Panpulmonata</taxon>
        <taxon>Sacoglossa</taxon>
        <taxon>Placobranchoidea</taxon>
        <taxon>Plakobranchidae</taxon>
        <taxon>Elysia</taxon>
    </lineage>
</organism>
<sequence length="86" mass="9958">MENLAVQALRSSPQHRPSIRRLLLFNFRHNFFFFSDLLFIFFSKGTKTFNASQCHRVNQATSNYEVNRDPQEAAQAPQQDRLAAAV</sequence>